<evidence type="ECO:0000313" key="3">
    <source>
        <dbReference type="Proteomes" id="UP000636110"/>
    </source>
</evidence>
<dbReference type="PANTHER" id="PTHR36444:SF2">
    <property type="entry name" value="TRANSCRIPTIONAL REGULATOR PROTEIN YOBU-RELATED"/>
    <property type="match status" value="1"/>
</dbReference>
<organism evidence="2 3">
    <name type="scientific">Pedobacter gandavensis</name>
    <dbReference type="NCBI Taxonomy" id="2679963"/>
    <lineage>
        <taxon>Bacteria</taxon>
        <taxon>Pseudomonadati</taxon>
        <taxon>Bacteroidota</taxon>
        <taxon>Sphingobacteriia</taxon>
        <taxon>Sphingobacteriales</taxon>
        <taxon>Sphingobacteriaceae</taxon>
        <taxon>Pedobacter</taxon>
    </lineage>
</organism>
<protein>
    <submittedName>
        <fullName evidence="2">AraC family transcriptional regulator</fullName>
    </submittedName>
</protein>
<accession>A0ABR6EWQ9</accession>
<gene>
    <name evidence="2" type="ORF">GM920_12405</name>
</gene>
<dbReference type="Pfam" id="PF14526">
    <property type="entry name" value="Cass2"/>
    <property type="match status" value="1"/>
</dbReference>
<dbReference type="SUPFAM" id="SSF55136">
    <property type="entry name" value="Probable bacterial effector-binding domain"/>
    <property type="match status" value="1"/>
</dbReference>
<dbReference type="SMART" id="SM00871">
    <property type="entry name" value="AraC_E_bind"/>
    <property type="match status" value="1"/>
</dbReference>
<keyword evidence="3" id="KW-1185">Reference proteome</keyword>
<dbReference type="PANTHER" id="PTHR36444">
    <property type="entry name" value="TRANSCRIPTIONAL REGULATOR PROTEIN YOBU-RELATED"/>
    <property type="match status" value="1"/>
</dbReference>
<reference evidence="2 3" key="1">
    <citation type="submission" date="2019-11" db="EMBL/GenBank/DDBJ databases">
        <title>Description of Pedobacter sp. LMG 31462T.</title>
        <authorList>
            <person name="Carlier A."/>
            <person name="Qi S."/>
            <person name="Vandamme P."/>
        </authorList>
    </citation>
    <scope>NUCLEOTIDE SEQUENCE [LARGE SCALE GENOMIC DNA]</scope>
    <source>
        <strain evidence="2 3">LMG 31462</strain>
    </source>
</reference>
<name>A0ABR6EWQ9_9SPHI</name>
<dbReference type="EMBL" id="WNXC01000004">
    <property type="protein sequence ID" value="MBB2149702.1"/>
    <property type="molecule type" value="Genomic_DNA"/>
</dbReference>
<evidence type="ECO:0000313" key="2">
    <source>
        <dbReference type="EMBL" id="MBB2149702.1"/>
    </source>
</evidence>
<comment type="caution">
    <text evidence="2">The sequence shown here is derived from an EMBL/GenBank/DDBJ whole genome shotgun (WGS) entry which is preliminary data.</text>
</comment>
<dbReference type="Gene3D" id="3.20.80.10">
    <property type="entry name" value="Regulatory factor, effector binding domain"/>
    <property type="match status" value="1"/>
</dbReference>
<evidence type="ECO:0000259" key="1">
    <source>
        <dbReference type="SMART" id="SM00871"/>
    </source>
</evidence>
<dbReference type="InterPro" id="IPR029441">
    <property type="entry name" value="Cass2"/>
</dbReference>
<dbReference type="Proteomes" id="UP000636110">
    <property type="component" value="Unassembled WGS sequence"/>
</dbReference>
<dbReference type="InterPro" id="IPR011256">
    <property type="entry name" value="Reg_factor_effector_dom_sf"/>
</dbReference>
<dbReference type="InterPro" id="IPR053182">
    <property type="entry name" value="YobU-like_regulator"/>
</dbReference>
<feature type="domain" description="AraC effector-binding" evidence="1">
    <location>
        <begin position="1"/>
        <end position="152"/>
    </location>
</feature>
<dbReference type="InterPro" id="IPR010499">
    <property type="entry name" value="AraC_E-bd"/>
</dbReference>
<sequence length="152" mass="16904">MEKITLDPFFVVGIAVRTSNAPGKAAIDIPELWMRFSTENIASKLENKVGDEVYSVYTDYEGDYTQPYTTLIGYAVRNLDQIPVGMRGVTIAAGPYQKHVLKGNMNEGLVFNGWLAIWKSGVSRAYTTDFEVYGGKAQQPEIAEVDIFIALR</sequence>
<proteinExistence type="predicted"/>
<dbReference type="RefSeq" id="WP_182957649.1">
    <property type="nucleotide sequence ID" value="NZ_WNXC01000004.1"/>
</dbReference>